<reference evidence="2 3" key="1">
    <citation type="journal article" date="2023" name="Nucleic Acids Res.">
        <title>The hologenome of Daphnia magna reveals possible DNA methylation and microbiome-mediated evolution of the host genome.</title>
        <authorList>
            <person name="Chaturvedi A."/>
            <person name="Li X."/>
            <person name="Dhandapani V."/>
            <person name="Marshall H."/>
            <person name="Kissane S."/>
            <person name="Cuenca-Cambronero M."/>
            <person name="Asole G."/>
            <person name="Calvet F."/>
            <person name="Ruiz-Romero M."/>
            <person name="Marangio P."/>
            <person name="Guigo R."/>
            <person name="Rago D."/>
            <person name="Mirbahai L."/>
            <person name="Eastwood N."/>
            <person name="Colbourne J.K."/>
            <person name="Zhou J."/>
            <person name="Mallon E."/>
            <person name="Orsini L."/>
        </authorList>
    </citation>
    <scope>NUCLEOTIDE SEQUENCE [LARGE SCALE GENOMIC DNA]</scope>
    <source>
        <strain evidence="2">LRV0_1</strain>
    </source>
</reference>
<proteinExistence type="predicted"/>
<keyword evidence="1" id="KW-0472">Membrane</keyword>
<comment type="caution">
    <text evidence="2">The sequence shown here is derived from an EMBL/GenBank/DDBJ whole genome shotgun (WGS) entry which is preliminary data.</text>
</comment>
<keyword evidence="1" id="KW-1133">Transmembrane helix</keyword>
<keyword evidence="3" id="KW-1185">Reference proteome</keyword>
<protein>
    <submittedName>
        <fullName evidence="2">Uncharacterized protein</fullName>
    </submittedName>
</protein>
<evidence type="ECO:0000313" key="2">
    <source>
        <dbReference type="EMBL" id="KAK4016981.1"/>
    </source>
</evidence>
<feature type="transmembrane region" description="Helical" evidence="1">
    <location>
        <begin position="12"/>
        <end position="28"/>
    </location>
</feature>
<name>A0ABQ9ZVS9_9CRUS</name>
<evidence type="ECO:0000313" key="3">
    <source>
        <dbReference type="Proteomes" id="UP001234178"/>
    </source>
</evidence>
<dbReference type="Proteomes" id="UP001234178">
    <property type="component" value="Unassembled WGS sequence"/>
</dbReference>
<keyword evidence="1" id="KW-0812">Transmembrane</keyword>
<accession>A0ABQ9ZVS9</accession>
<dbReference type="EMBL" id="JAOYFB010000005">
    <property type="protein sequence ID" value="KAK4016981.1"/>
    <property type="molecule type" value="Genomic_DNA"/>
</dbReference>
<evidence type="ECO:0000256" key="1">
    <source>
        <dbReference type="SAM" id="Phobius"/>
    </source>
</evidence>
<sequence>MKSPCYCIYQQWTTIALAFVALVFSIVTKNDVGKLQLSSGNRGSASSMISSPFVGLGVKKEDDFKATTKNKAKQQQQLMIEMRK</sequence>
<organism evidence="2 3">
    <name type="scientific">Daphnia magna</name>
    <dbReference type="NCBI Taxonomy" id="35525"/>
    <lineage>
        <taxon>Eukaryota</taxon>
        <taxon>Metazoa</taxon>
        <taxon>Ecdysozoa</taxon>
        <taxon>Arthropoda</taxon>
        <taxon>Crustacea</taxon>
        <taxon>Branchiopoda</taxon>
        <taxon>Diplostraca</taxon>
        <taxon>Cladocera</taxon>
        <taxon>Anomopoda</taxon>
        <taxon>Daphniidae</taxon>
        <taxon>Daphnia</taxon>
    </lineage>
</organism>
<gene>
    <name evidence="2" type="ORF">OUZ56_031939</name>
</gene>